<evidence type="ECO:0000313" key="2">
    <source>
        <dbReference type="Proteomes" id="UP000499080"/>
    </source>
</evidence>
<comment type="caution">
    <text evidence="1">The sequence shown here is derived from an EMBL/GenBank/DDBJ whole genome shotgun (WGS) entry which is preliminary data.</text>
</comment>
<accession>A0A4Y2QJH4</accession>
<dbReference type="AlphaFoldDB" id="A0A4Y2QJH4"/>
<proteinExistence type="predicted"/>
<keyword evidence="2" id="KW-1185">Reference proteome</keyword>
<protein>
    <submittedName>
        <fullName evidence="1">Uncharacterized protein</fullName>
    </submittedName>
</protein>
<dbReference type="Proteomes" id="UP000499080">
    <property type="component" value="Unassembled WGS sequence"/>
</dbReference>
<gene>
    <name evidence="1" type="ORF">AVEN_102190_1</name>
</gene>
<organism evidence="1 2">
    <name type="scientific">Araneus ventricosus</name>
    <name type="common">Orbweaver spider</name>
    <name type="synonym">Epeira ventricosa</name>
    <dbReference type="NCBI Taxonomy" id="182803"/>
    <lineage>
        <taxon>Eukaryota</taxon>
        <taxon>Metazoa</taxon>
        <taxon>Ecdysozoa</taxon>
        <taxon>Arthropoda</taxon>
        <taxon>Chelicerata</taxon>
        <taxon>Arachnida</taxon>
        <taxon>Araneae</taxon>
        <taxon>Araneomorphae</taxon>
        <taxon>Entelegynae</taxon>
        <taxon>Araneoidea</taxon>
        <taxon>Araneidae</taxon>
        <taxon>Araneus</taxon>
    </lineage>
</organism>
<dbReference type="EMBL" id="BGPR01014048">
    <property type="protein sequence ID" value="GBN63464.1"/>
    <property type="molecule type" value="Genomic_DNA"/>
</dbReference>
<evidence type="ECO:0000313" key="1">
    <source>
        <dbReference type="EMBL" id="GBN63464.1"/>
    </source>
</evidence>
<name>A0A4Y2QJH4_ARAVE</name>
<sequence length="83" mass="9469">MYEEIRKSVALCNRMSSHRDLPFHETCRSEQGSLDAGNKLSRNKIVQLVRFLAVNEALIKLRWAFPASTSPQARPLKLVALLF</sequence>
<reference evidence="1 2" key="1">
    <citation type="journal article" date="2019" name="Sci. Rep.">
        <title>Orb-weaving spider Araneus ventricosus genome elucidates the spidroin gene catalogue.</title>
        <authorList>
            <person name="Kono N."/>
            <person name="Nakamura H."/>
            <person name="Ohtoshi R."/>
            <person name="Moran D.A.P."/>
            <person name="Shinohara A."/>
            <person name="Yoshida Y."/>
            <person name="Fujiwara M."/>
            <person name="Mori M."/>
            <person name="Tomita M."/>
            <person name="Arakawa K."/>
        </authorList>
    </citation>
    <scope>NUCLEOTIDE SEQUENCE [LARGE SCALE GENOMIC DNA]</scope>
</reference>